<dbReference type="PROSITE" id="PS00622">
    <property type="entry name" value="HTH_LUXR_1"/>
    <property type="match status" value="1"/>
</dbReference>
<dbReference type="PANTHER" id="PTHR45566">
    <property type="entry name" value="HTH-TYPE TRANSCRIPTIONAL REGULATOR YHJB-RELATED"/>
    <property type="match status" value="1"/>
</dbReference>
<dbReference type="CDD" id="cd06170">
    <property type="entry name" value="LuxR_C_like"/>
    <property type="match status" value="1"/>
</dbReference>
<name>A0A1B2EUR2_9HYPH</name>
<gene>
    <name evidence="2" type="ORF">BB934_36395</name>
</gene>
<dbReference type="OrthoDB" id="7826527at2"/>
<dbReference type="GO" id="GO:0003677">
    <property type="term" value="F:DNA binding"/>
    <property type="evidence" value="ECO:0007669"/>
    <property type="project" value="InterPro"/>
</dbReference>
<keyword evidence="2" id="KW-0614">Plasmid</keyword>
<dbReference type="KEGG" id="moc:BB934_36395"/>
<dbReference type="GO" id="GO:0006355">
    <property type="term" value="P:regulation of DNA-templated transcription"/>
    <property type="evidence" value="ECO:0007669"/>
    <property type="project" value="InterPro"/>
</dbReference>
<organism evidence="2">
    <name type="scientific">Microvirga ossetica</name>
    <dbReference type="NCBI Taxonomy" id="1882682"/>
    <lineage>
        <taxon>Bacteria</taxon>
        <taxon>Pseudomonadati</taxon>
        <taxon>Pseudomonadota</taxon>
        <taxon>Alphaproteobacteria</taxon>
        <taxon>Hyphomicrobiales</taxon>
        <taxon>Methylobacteriaceae</taxon>
        <taxon>Microvirga</taxon>
    </lineage>
</organism>
<sequence length="246" mass="26808">MWCEVIGSDHPQCIADTAVPRITTLLICRSTFLHAGLRQVLSGTPFALAHDVFDPASDSPVFAESEPALILLCESLPLNEYLEILARLKARYPLAWVVLVAVADLLEPDTVLRLYEAGLSGLCPPAMAGNSLVKALELVVAGETFLPAVVGQALLEQSRQSMLDAQEIQMAPAAKRVGRLTDREAAILQCLTQGASNKMIAHRLGIAEVTVKVHIKSILRKVQAANRTRAAMWARQHQQMEIQHHG</sequence>
<dbReference type="SUPFAM" id="SSF52172">
    <property type="entry name" value="CheY-like"/>
    <property type="match status" value="1"/>
</dbReference>
<feature type="domain" description="HTH luxR-type" evidence="1">
    <location>
        <begin position="173"/>
        <end position="238"/>
    </location>
</feature>
<geneLocation type="plasmid" evidence="2">
    <name>unnamed3</name>
</geneLocation>
<dbReference type="InterPro" id="IPR016032">
    <property type="entry name" value="Sig_transdc_resp-reg_C-effctor"/>
</dbReference>
<dbReference type="AlphaFoldDB" id="A0A1B2EUR2"/>
<proteinExistence type="predicted"/>
<dbReference type="Gene3D" id="3.40.50.2300">
    <property type="match status" value="1"/>
</dbReference>
<dbReference type="RefSeq" id="WP_099514704.1">
    <property type="nucleotide sequence ID" value="NZ_CP016618.1"/>
</dbReference>
<reference evidence="2" key="1">
    <citation type="submission" date="2016-07" db="EMBL/GenBank/DDBJ databases">
        <title>Microvirga ossetica sp. nov. a new species of rhizobia isolated from root nodules of the legume species Vicia alpestris Steven originated from North Ossetia region in the Caucasus.</title>
        <authorList>
            <person name="Safronova V.I."/>
            <person name="Kuznetsova I.G."/>
            <person name="Sazanova A.L."/>
            <person name="Belimov A."/>
            <person name="Andronov E."/>
            <person name="Osledkin Y.S."/>
            <person name="Onishchuk O.P."/>
            <person name="Kurchak O.N."/>
            <person name="Shaposhnikov A.I."/>
            <person name="Willems A."/>
            <person name="Tikhonovich I.A."/>
        </authorList>
    </citation>
    <scope>NUCLEOTIDE SEQUENCE [LARGE SCALE GENOMIC DNA]</scope>
    <source>
        <strain evidence="2">V5/3M</strain>
        <plasmid evidence="2">unnamed3</plasmid>
    </source>
</reference>
<protein>
    <recommendedName>
        <fullName evidence="1">HTH luxR-type domain-containing protein</fullName>
    </recommendedName>
</protein>
<dbReference type="Pfam" id="PF00196">
    <property type="entry name" value="GerE"/>
    <property type="match status" value="1"/>
</dbReference>
<dbReference type="InterPro" id="IPR051015">
    <property type="entry name" value="EvgA-like"/>
</dbReference>
<dbReference type="SUPFAM" id="SSF46894">
    <property type="entry name" value="C-terminal effector domain of the bipartite response regulators"/>
    <property type="match status" value="1"/>
</dbReference>
<dbReference type="EMBL" id="CP016618">
    <property type="protein sequence ID" value="ANY83723.1"/>
    <property type="molecule type" value="Genomic_DNA"/>
</dbReference>
<dbReference type="PANTHER" id="PTHR45566:SF2">
    <property type="entry name" value="NARL SUBFAMILY"/>
    <property type="match status" value="1"/>
</dbReference>
<evidence type="ECO:0000259" key="1">
    <source>
        <dbReference type="PROSITE" id="PS50043"/>
    </source>
</evidence>
<dbReference type="PRINTS" id="PR00038">
    <property type="entry name" value="HTHLUXR"/>
</dbReference>
<dbReference type="SMART" id="SM00421">
    <property type="entry name" value="HTH_LUXR"/>
    <property type="match status" value="1"/>
</dbReference>
<evidence type="ECO:0000313" key="2">
    <source>
        <dbReference type="EMBL" id="ANY83723.1"/>
    </source>
</evidence>
<dbReference type="PROSITE" id="PS50043">
    <property type="entry name" value="HTH_LUXR_2"/>
    <property type="match status" value="1"/>
</dbReference>
<dbReference type="InterPro" id="IPR000792">
    <property type="entry name" value="Tscrpt_reg_LuxR_C"/>
</dbReference>
<accession>A0A1B2EUR2</accession>
<dbReference type="InterPro" id="IPR011006">
    <property type="entry name" value="CheY-like_superfamily"/>
</dbReference>